<dbReference type="AlphaFoldDB" id="A0A1E7FK39"/>
<keyword evidence="2" id="KW-1185">Reference proteome</keyword>
<protein>
    <submittedName>
        <fullName evidence="1">Uncharacterized protein</fullName>
    </submittedName>
</protein>
<sequence>MTARIKLIGSDGAMKSVENTPEIPYSYSRVSSFDRSCGTYDLEKFQPKDNPMCPESFVCYDGAGTLADTVECVNSMDCAMLAGMTVFYGDDGKDSRMNDVILFLRSMIPHHQNAVNMAKNLYISGDVDCSNEGPTEEGDSVTTACLLAPIVQGIINTQNSQIQTMRGLLEAFDVTEKKECGLKDMESLSDADTCTTTMSMFGALVAGLGLVGLN</sequence>
<dbReference type="InterPro" id="IPR012347">
    <property type="entry name" value="Ferritin-like"/>
</dbReference>
<dbReference type="Proteomes" id="UP000095751">
    <property type="component" value="Unassembled WGS sequence"/>
</dbReference>
<reference evidence="1 2" key="1">
    <citation type="submission" date="2016-09" db="EMBL/GenBank/DDBJ databases">
        <title>Extensive genetic diversity and differential bi-allelic expression allows diatom success in the polar Southern Ocean.</title>
        <authorList>
            <consortium name="DOE Joint Genome Institute"/>
            <person name="Mock T."/>
            <person name="Otillar R.P."/>
            <person name="Strauss J."/>
            <person name="Dupont C."/>
            <person name="Frickenhaus S."/>
            <person name="Maumus F."/>
            <person name="Mcmullan M."/>
            <person name="Sanges R."/>
            <person name="Schmutz J."/>
            <person name="Toseland A."/>
            <person name="Valas R."/>
            <person name="Veluchamy A."/>
            <person name="Ward B.J."/>
            <person name="Allen A."/>
            <person name="Barry K."/>
            <person name="Falciatore A."/>
            <person name="Ferrante M."/>
            <person name="Fortunato A.E."/>
            <person name="Gloeckner G."/>
            <person name="Gruber A."/>
            <person name="Hipkin R."/>
            <person name="Janech M."/>
            <person name="Kroth P."/>
            <person name="Leese F."/>
            <person name="Lindquist E."/>
            <person name="Lyon B.R."/>
            <person name="Martin J."/>
            <person name="Mayer C."/>
            <person name="Parker M."/>
            <person name="Quesneville H."/>
            <person name="Raymond J."/>
            <person name="Uhlig C."/>
            <person name="Valentin K.U."/>
            <person name="Worden A.Z."/>
            <person name="Armbrust E.V."/>
            <person name="Bowler C."/>
            <person name="Green B."/>
            <person name="Moulton V."/>
            <person name="Van Oosterhout C."/>
            <person name="Grigoriev I."/>
        </authorList>
    </citation>
    <scope>NUCLEOTIDE SEQUENCE [LARGE SCALE GENOMIC DNA]</scope>
    <source>
        <strain evidence="1 2">CCMP1102</strain>
    </source>
</reference>
<dbReference type="KEGG" id="fcy:FRACYDRAFT_268337"/>
<proteinExistence type="predicted"/>
<dbReference type="Gene3D" id="1.20.1260.10">
    <property type="match status" value="1"/>
</dbReference>
<gene>
    <name evidence="1" type="ORF">FRACYDRAFT_268337</name>
</gene>
<accession>A0A1E7FK39</accession>
<dbReference type="PANTHER" id="PTHR36933:SF1">
    <property type="entry name" value="SLL0788 PROTEIN"/>
    <property type="match status" value="1"/>
</dbReference>
<organism evidence="1 2">
    <name type="scientific">Fragilariopsis cylindrus CCMP1102</name>
    <dbReference type="NCBI Taxonomy" id="635003"/>
    <lineage>
        <taxon>Eukaryota</taxon>
        <taxon>Sar</taxon>
        <taxon>Stramenopiles</taxon>
        <taxon>Ochrophyta</taxon>
        <taxon>Bacillariophyta</taxon>
        <taxon>Bacillariophyceae</taxon>
        <taxon>Bacillariophycidae</taxon>
        <taxon>Bacillariales</taxon>
        <taxon>Bacillariaceae</taxon>
        <taxon>Fragilariopsis</taxon>
    </lineage>
</organism>
<dbReference type="EMBL" id="KV784356">
    <property type="protein sequence ID" value="OEU18522.1"/>
    <property type="molecule type" value="Genomic_DNA"/>
</dbReference>
<dbReference type="InParanoid" id="A0A1E7FK39"/>
<evidence type="ECO:0000313" key="2">
    <source>
        <dbReference type="Proteomes" id="UP000095751"/>
    </source>
</evidence>
<name>A0A1E7FK39_9STRA</name>
<evidence type="ECO:0000313" key="1">
    <source>
        <dbReference type="EMBL" id="OEU18522.1"/>
    </source>
</evidence>
<dbReference type="PANTHER" id="PTHR36933">
    <property type="entry name" value="SLL0788 PROTEIN"/>
    <property type="match status" value="1"/>
</dbReference>
<dbReference type="OrthoDB" id="734129at2759"/>